<accession>A0AAN7VWH8</accession>
<gene>
    <name evidence="1" type="ORF">LTR97_009343</name>
</gene>
<evidence type="ECO:0000313" key="2">
    <source>
        <dbReference type="Proteomes" id="UP001310594"/>
    </source>
</evidence>
<protein>
    <submittedName>
        <fullName evidence="1">Uncharacterized protein</fullName>
    </submittedName>
</protein>
<proteinExistence type="predicted"/>
<sequence length="349" mass="39393">MAPLIAILLAAAYGLDKMNTAPRQVKKKKKVAFKPPRITRQPAVPAIPPLPGKIHPIFRQIGEESSSSHFRPALELASRFLTAKCFLGFWYTVFYSPVEQLRLPLESFPTTPGTKHYGFTTPMPSHLSRSQIAITDIALADLAGCVTFDLYSASPERAGARCKHLRRNETPPPFAGHMSCIQVSQYFYDMLSDPAISSTDKTWLQFELAKTLLHELAHAALNAARDKGSKTHYFFSGCEVAEDGFQLEACLFGGKIDLRRSEFHDQVARQRPGLKIGKSAEPLIRAYLTPWPSWEAVEEYRVRGSLIGIRRRVPSYAHGREVRFERVRRLFTEEPWEEDVKRYGSLGLC</sequence>
<organism evidence="1 2">
    <name type="scientific">Elasticomyces elasticus</name>
    <dbReference type="NCBI Taxonomy" id="574655"/>
    <lineage>
        <taxon>Eukaryota</taxon>
        <taxon>Fungi</taxon>
        <taxon>Dikarya</taxon>
        <taxon>Ascomycota</taxon>
        <taxon>Pezizomycotina</taxon>
        <taxon>Dothideomycetes</taxon>
        <taxon>Dothideomycetidae</taxon>
        <taxon>Mycosphaerellales</taxon>
        <taxon>Teratosphaeriaceae</taxon>
        <taxon>Elasticomyces</taxon>
    </lineage>
</organism>
<dbReference type="EMBL" id="JAVRQU010000015">
    <property type="protein sequence ID" value="KAK5694753.1"/>
    <property type="molecule type" value="Genomic_DNA"/>
</dbReference>
<comment type="caution">
    <text evidence="1">The sequence shown here is derived from an EMBL/GenBank/DDBJ whole genome shotgun (WGS) entry which is preliminary data.</text>
</comment>
<name>A0AAN7VWH8_9PEZI</name>
<reference evidence="1" key="1">
    <citation type="submission" date="2023-08" db="EMBL/GenBank/DDBJ databases">
        <title>Black Yeasts Isolated from many extreme environments.</title>
        <authorList>
            <person name="Coleine C."/>
            <person name="Stajich J.E."/>
            <person name="Selbmann L."/>
        </authorList>
    </citation>
    <scope>NUCLEOTIDE SEQUENCE</scope>
    <source>
        <strain evidence="1">CCFEE 5810</strain>
    </source>
</reference>
<evidence type="ECO:0000313" key="1">
    <source>
        <dbReference type="EMBL" id="KAK5694753.1"/>
    </source>
</evidence>
<dbReference type="Proteomes" id="UP001310594">
    <property type="component" value="Unassembled WGS sequence"/>
</dbReference>
<dbReference type="AlphaFoldDB" id="A0AAN7VWH8"/>